<keyword evidence="1" id="KW-0732">Signal</keyword>
<proteinExistence type="predicted"/>
<sequence length="228" mass="25125">MRLPALALAAISVFTVGASAQTPMNVQPVKELKPTDTLATCSYRPVAAEAPFFARLSEKERTNDTVFGGDYTIHGKTGTEVAWFGIVRGITLPAEKNGDVTLLVQHHFFDGMTDCHIMLVAKSGDGDFIASFKGDPAKIPALALVRIYGKVTGENARVPEVDVEYIRVWPWLTFTFTDLAGEDHSNPRWQKSSKVKLSERLYVPYPNENYYLNVLGDPADFGVNLKAD</sequence>
<feature type="signal peptide" evidence="1">
    <location>
        <begin position="1"/>
        <end position="20"/>
    </location>
</feature>
<protein>
    <submittedName>
        <fullName evidence="2">Uncharacterized protein</fullName>
    </submittedName>
</protein>
<name>A0A2N9LDM8_9BACT</name>
<gene>
    <name evidence="2" type="ORF">SBA5_300021</name>
</gene>
<reference evidence="3" key="1">
    <citation type="submission" date="2018-02" db="EMBL/GenBank/DDBJ databases">
        <authorList>
            <person name="Hausmann B."/>
        </authorList>
    </citation>
    <scope>NUCLEOTIDE SEQUENCE [LARGE SCALE GENOMIC DNA]</scope>
    <source>
        <strain evidence="3">Peat soil MAG SbA5</strain>
    </source>
</reference>
<dbReference type="Proteomes" id="UP000239735">
    <property type="component" value="Unassembled WGS sequence"/>
</dbReference>
<evidence type="ECO:0000256" key="1">
    <source>
        <dbReference type="SAM" id="SignalP"/>
    </source>
</evidence>
<dbReference type="AlphaFoldDB" id="A0A2N9LDM8"/>
<organism evidence="2 3">
    <name type="scientific">Candidatus Sulfuritelmatomonas gaucii</name>
    <dbReference type="NCBI Taxonomy" id="2043161"/>
    <lineage>
        <taxon>Bacteria</taxon>
        <taxon>Pseudomonadati</taxon>
        <taxon>Acidobacteriota</taxon>
        <taxon>Terriglobia</taxon>
        <taxon>Terriglobales</taxon>
        <taxon>Acidobacteriaceae</taxon>
        <taxon>Candidatus Sulfuritelmatomonas</taxon>
    </lineage>
</organism>
<dbReference type="EMBL" id="OKRB01000087">
    <property type="protein sequence ID" value="SPE21377.1"/>
    <property type="molecule type" value="Genomic_DNA"/>
</dbReference>
<feature type="chain" id="PRO_5014945258" evidence="1">
    <location>
        <begin position="21"/>
        <end position="228"/>
    </location>
</feature>
<evidence type="ECO:0000313" key="2">
    <source>
        <dbReference type="EMBL" id="SPE21377.1"/>
    </source>
</evidence>
<evidence type="ECO:0000313" key="3">
    <source>
        <dbReference type="Proteomes" id="UP000239735"/>
    </source>
</evidence>
<accession>A0A2N9LDM8</accession>
<dbReference type="OrthoDB" id="9863117at2"/>